<dbReference type="Gene3D" id="2.30.330.10">
    <property type="entry name" value="SpoA-like"/>
    <property type="match status" value="1"/>
</dbReference>
<keyword evidence="5" id="KW-0145">Chemotaxis</keyword>
<dbReference type="SUPFAM" id="SSF101801">
    <property type="entry name" value="Surface presentation of antigens (SPOA)"/>
    <property type="match status" value="1"/>
</dbReference>
<dbReference type="InterPro" id="IPR051469">
    <property type="entry name" value="FliN/MopA/SpaO"/>
</dbReference>
<keyword evidence="10" id="KW-0969">Cilium</keyword>
<dbReference type="GO" id="GO:0006935">
    <property type="term" value="P:chemotaxis"/>
    <property type="evidence" value="ECO:0007669"/>
    <property type="project" value="UniProtKB-KW"/>
</dbReference>
<dbReference type="EMBL" id="JAESVB010000002">
    <property type="protein sequence ID" value="MCB8874915.1"/>
    <property type="molecule type" value="Genomic_DNA"/>
</dbReference>
<evidence type="ECO:0000313" key="10">
    <source>
        <dbReference type="EMBL" id="MCB8874915.1"/>
    </source>
</evidence>
<evidence type="ECO:0000256" key="4">
    <source>
        <dbReference type="ARBA" id="ARBA00022475"/>
    </source>
</evidence>
<keyword evidence="10" id="KW-0282">Flagellum</keyword>
<comment type="subcellular location">
    <subcellularLocation>
        <location evidence="1">Cell membrane</location>
        <topology evidence="1">Peripheral membrane protein</topology>
        <orientation evidence="1">Cytoplasmic side</orientation>
    </subcellularLocation>
</comment>
<evidence type="ECO:0000256" key="2">
    <source>
        <dbReference type="ARBA" id="ARBA00009226"/>
    </source>
</evidence>
<keyword evidence="4" id="KW-1003">Cell membrane</keyword>
<dbReference type="AlphaFoldDB" id="A0A963YQ67"/>
<reference evidence="10" key="2">
    <citation type="submission" date="2021-01" db="EMBL/GenBank/DDBJ databases">
        <authorList>
            <person name="Mieszkin S."/>
            <person name="Pouder E."/>
            <person name="Alain K."/>
        </authorList>
    </citation>
    <scope>NUCLEOTIDE SEQUENCE</scope>
    <source>
        <strain evidence="10">HW T2.11</strain>
    </source>
</reference>
<evidence type="ECO:0000256" key="3">
    <source>
        <dbReference type="ARBA" id="ARBA00021897"/>
    </source>
</evidence>
<dbReference type="InterPro" id="IPR001543">
    <property type="entry name" value="FliN-like_C"/>
</dbReference>
<keyword evidence="7" id="KW-0472">Membrane</keyword>
<gene>
    <name evidence="10" type="ORF">ASILVAE211_06950</name>
</gene>
<comment type="similarity">
    <text evidence="2">Belongs to the FliN/MopA/SpaO family.</text>
</comment>
<evidence type="ECO:0000256" key="6">
    <source>
        <dbReference type="ARBA" id="ARBA00022779"/>
    </source>
</evidence>
<reference evidence="10" key="1">
    <citation type="journal article" date="2021" name="Microorganisms">
        <title>Acidisoma silvae sp. nov. and Acidisomacellulosilytica sp. nov., Two Acidophilic Bacteria Isolated from Decaying Wood, Hydrolyzing Cellulose and Producing Poly-3-hydroxybutyrate.</title>
        <authorList>
            <person name="Mieszkin S."/>
            <person name="Pouder E."/>
            <person name="Uroz S."/>
            <person name="Simon-Colin C."/>
            <person name="Alain K."/>
        </authorList>
    </citation>
    <scope>NUCLEOTIDE SEQUENCE</scope>
    <source>
        <strain evidence="10">HW T2.11</strain>
    </source>
</reference>
<comment type="caution">
    <text evidence="10">The sequence shown here is derived from an EMBL/GenBank/DDBJ whole genome shotgun (WGS) entry which is preliminary data.</text>
</comment>
<accession>A0A963YQ67</accession>
<dbReference type="GO" id="GO:0009425">
    <property type="term" value="C:bacterial-type flagellum basal body"/>
    <property type="evidence" value="ECO:0007669"/>
    <property type="project" value="InterPro"/>
</dbReference>
<dbReference type="InterPro" id="IPR036429">
    <property type="entry name" value="SpoA-like_sf"/>
</dbReference>
<name>A0A963YQ67_9PROT</name>
<dbReference type="Pfam" id="PF01052">
    <property type="entry name" value="FliMN_C"/>
    <property type="match status" value="1"/>
</dbReference>
<organism evidence="10 11">
    <name type="scientific">Acidisoma silvae</name>
    <dbReference type="NCBI Taxonomy" id="2802396"/>
    <lineage>
        <taxon>Bacteria</taxon>
        <taxon>Pseudomonadati</taxon>
        <taxon>Pseudomonadota</taxon>
        <taxon>Alphaproteobacteria</taxon>
        <taxon>Acetobacterales</taxon>
        <taxon>Acidocellaceae</taxon>
        <taxon>Acidisoma</taxon>
    </lineage>
</organism>
<dbReference type="GO" id="GO:0003774">
    <property type="term" value="F:cytoskeletal motor activity"/>
    <property type="evidence" value="ECO:0007669"/>
    <property type="project" value="InterPro"/>
</dbReference>
<feature type="domain" description="Flagellar motor switch protein FliN-like C-terminal" evidence="9">
    <location>
        <begin position="34"/>
        <end position="104"/>
    </location>
</feature>
<feature type="compositionally biased region" description="Basic and acidic residues" evidence="8">
    <location>
        <begin position="1"/>
        <end position="15"/>
    </location>
</feature>
<evidence type="ECO:0000259" key="9">
    <source>
        <dbReference type="Pfam" id="PF01052"/>
    </source>
</evidence>
<evidence type="ECO:0000256" key="8">
    <source>
        <dbReference type="SAM" id="MobiDB-lite"/>
    </source>
</evidence>
<sequence length="115" mass="12297">MPSRPEPEGGERVELEQLQPLASNTPAIPSPPLVEKLPIVLTVELGRTTLSVKELKTLRKGQIISLDKVIGETLGIFANGQRLAAGEVVAVAQDHYGVRVLSLVEEADQPNGTPL</sequence>
<keyword evidence="6" id="KW-0283">Flagellar rotation</keyword>
<evidence type="ECO:0000313" key="11">
    <source>
        <dbReference type="Proteomes" id="UP000708298"/>
    </source>
</evidence>
<proteinExistence type="inferred from homology"/>
<dbReference type="InterPro" id="IPR001172">
    <property type="entry name" value="FliN_T3SS_HrcQb"/>
</dbReference>
<dbReference type="GO" id="GO:0071973">
    <property type="term" value="P:bacterial-type flagellum-dependent cell motility"/>
    <property type="evidence" value="ECO:0007669"/>
    <property type="project" value="InterPro"/>
</dbReference>
<feature type="region of interest" description="Disordered" evidence="8">
    <location>
        <begin position="1"/>
        <end position="29"/>
    </location>
</feature>
<dbReference type="PANTHER" id="PTHR43484">
    <property type="match status" value="1"/>
</dbReference>
<keyword evidence="11" id="KW-1185">Reference proteome</keyword>
<dbReference type="PRINTS" id="PR00956">
    <property type="entry name" value="FLGMOTORFLIN"/>
</dbReference>
<dbReference type="RefSeq" id="WP_227320571.1">
    <property type="nucleotide sequence ID" value="NZ_JAESVB010000002.1"/>
</dbReference>
<evidence type="ECO:0000256" key="1">
    <source>
        <dbReference type="ARBA" id="ARBA00004413"/>
    </source>
</evidence>
<keyword evidence="10" id="KW-0966">Cell projection</keyword>
<evidence type="ECO:0000256" key="7">
    <source>
        <dbReference type="ARBA" id="ARBA00023136"/>
    </source>
</evidence>
<dbReference type="Proteomes" id="UP000708298">
    <property type="component" value="Unassembled WGS sequence"/>
</dbReference>
<dbReference type="PANTHER" id="PTHR43484:SF1">
    <property type="entry name" value="FLAGELLAR MOTOR SWITCH PROTEIN FLIN"/>
    <property type="match status" value="1"/>
</dbReference>
<evidence type="ECO:0000256" key="5">
    <source>
        <dbReference type="ARBA" id="ARBA00022500"/>
    </source>
</evidence>
<protein>
    <recommendedName>
        <fullName evidence="3">Flagellar motor switch protein FliN</fullName>
    </recommendedName>
</protein>
<dbReference type="GO" id="GO:0005886">
    <property type="term" value="C:plasma membrane"/>
    <property type="evidence" value="ECO:0007669"/>
    <property type="project" value="UniProtKB-SubCell"/>
</dbReference>